<feature type="region of interest" description="Disordered" evidence="2">
    <location>
        <begin position="134"/>
        <end position="162"/>
    </location>
</feature>
<dbReference type="InterPro" id="IPR000551">
    <property type="entry name" value="MerR-type_HTH_dom"/>
</dbReference>
<dbReference type="EMBL" id="JACOFT010000007">
    <property type="protein sequence ID" value="MBC3813063.1"/>
    <property type="molecule type" value="Genomic_DNA"/>
</dbReference>
<reference evidence="4 5" key="1">
    <citation type="submission" date="2020-08" db="EMBL/GenBank/DDBJ databases">
        <title>Novel species isolated from subtropical streams in China.</title>
        <authorList>
            <person name="Lu H."/>
        </authorList>
    </citation>
    <scope>NUCLEOTIDE SEQUENCE [LARGE SCALE GENOMIC DNA]</scope>
    <source>
        <strain evidence="4 5">CCTCC AB 2015119</strain>
    </source>
</reference>
<dbReference type="SMART" id="SM00422">
    <property type="entry name" value="HTH_MERR"/>
    <property type="match status" value="1"/>
</dbReference>
<evidence type="ECO:0000256" key="2">
    <source>
        <dbReference type="SAM" id="MobiDB-lite"/>
    </source>
</evidence>
<protein>
    <submittedName>
        <fullName evidence="4">MerR family transcriptional regulator</fullName>
    </submittedName>
</protein>
<feature type="domain" description="HTH merR-type" evidence="3">
    <location>
        <begin position="1"/>
        <end position="73"/>
    </location>
</feature>
<dbReference type="InterPro" id="IPR047057">
    <property type="entry name" value="MerR_fam"/>
</dbReference>
<organism evidence="4 5">
    <name type="scientific">Undibacterium aquatile</name>
    <dbReference type="NCBI Taxonomy" id="1537398"/>
    <lineage>
        <taxon>Bacteria</taxon>
        <taxon>Pseudomonadati</taxon>
        <taxon>Pseudomonadota</taxon>
        <taxon>Betaproteobacteria</taxon>
        <taxon>Burkholderiales</taxon>
        <taxon>Oxalobacteraceae</taxon>
        <taxon>Undibacterium</taxon>
    </lineage>
</organism>
<dbReference type="PROSITE" id="PS50937">
    <property type="entry name" value="HTH_MERR_2"/>
    <property type="match status" value="1"/>
</dbReference>
<accession>A0ABR6XJI4</accession>
<evidence type="ECO:0000256" key="1">
    <source>
        <dbReference type="ARBA" id="ARBA00023125"/>
    </source>
</evidence>
<dbReference type="Gene3D" id="1.10.1660.10">
    <property type="match status" value="1"/>
</dbReference>
<dbReference type="Pfam" id="PF13411">
    <property type="entry name" value="MerR_1"/>
    <property type="match status" value="1"/>
</dbReference>
<comment type="caution">
    <text evidence="4">The sequence shown here is derived from an EMBL/GenBank/DDBJ whole genome shotgun (WGS) entry which is preliminary data.</text>
</comment>
<keyword evidence="5" id="KW-1185">Reference proteome</keyword>
<feature type="compositionally biased region" description="Basic and acidic residues" evidence="2">
    <location>
        <begin position="135"/>
        <end position="144"/>
    </location>
</feature>
<keyword evidence="1" id="KW-0238">DNA-binding</keyword>
<dbReference type="CDD" id="cd01109">
    <property type="entry name" value="HTH_YyaN"/>
    <property type="match status" value="1"/>
</dbReference>
<evidence type="ECO:0000313" key="5">
    <source>
        <dbReference type="Proteomes" id="UP000637632"/>
    </source>
</evidence>
<name>A0ABR6XJI4_9BURK</name>
<dbReference type="PANTHER" id="PTHR30204:SF98">
    <property type="entry name" value="HTH-TYPE TRANSCRIPTIONAL REGULATOR ADHR"/>
    <property type="match status" value="1"/>
</dbReference>
<dbReference type="RefSeq" id="WP_190481009.1">
    <property type="nucleotide sequence ID" value="NZ_JACOFT010000007.1"/>
</dbReference>
<evidence type="ECO:0000313" key="4">
    <source>
        <dbReference type="EMBL" id="MBC3813063.1"/>
    </source>
</evidence>
<dbReference type="InterPro" id="IPR009061">
    <property type="entry name" value="DNA-bd_dom_put_sf"/>
</dbReference>
<dbReference type="PANTHER" id="PTHR30204">
    <property type="entry name" value="REDOX-CYCLING DRUG-SENSING TRANSCRIPTIONAL ACTIVATOR SOXR"/>
    <property type="match status" value="1"/>
</dbReference>
<dbReference type="PRINTS" id="PR00040">
    <property type="entry name" value="HTHMERR"/>
</dbReference>
<sequence>MTTPMTIQQAAAATGLSVHTLRYYERIGLLDPVARRSNAHRQFREEDIRWIDFLLKLRRTGLPVRDMLRYAEWRREGNTPESVSARKALLEQHTQSVEQTIAALQDNLTVLQLKIAMYSDMQANFGAEIDLPSIHPKDSLHEHQPSAPQTDSGTSRHRNRIS</sequence>
<dbReference type="SUPFAM" id="SSF46955">
    <property type="entry name" value="Putative DNA-binding domain"/>
    <property type="match status" value="1"/>
</dbReference>
<dbReference type="Proteomes" id="UP000637632">
    <property type="component" value="Unassembled WGS sequence"/>
</dbReference>
<gene>
    <name evidence="4" type="ORF">H8K26_16595</name>
</gene>
<proteinExistence type="predicted"/>
<evidence type="ECO:0000259" key="3">
    <source>
        <dbReference type="PROSITE" id="PS50937"/>
    </source>
</evidence>